<keyword evidence="2" id="KW-1185">Reference proteome</keyword>
<name>A0AA41W3Q5_9GAMM</name>
<proteinExistence type="predicted"/>
<dbReference type="PROSITE" id="PS51257">
    <property type="entry name" value="PROKAR_LIPOPROTEIN"/>
    <property type="match status" value="1"/>
</dbReference>
<gene>
    <name evidence="1" type="ORF">NAF29_00135</name>
</gene>
<evidence type="ECO:0000313" key="1">
    <source>
        <dbReference type="EMBL" id="MCM2678078.1"/>
    </source>
</evidence>
<dbReference type="AlphaFoldDB" id="A0AA41W3Q5"/>
<accession>A0AA41W3Q5</accession>
<dbReference type="Proteomes" id="UP001165393">
    <property type="component" value="Unassembled WGS sequence"/>
</dbReference>
<comment type="caution">
    <text evidence="1">The sequence shown here is derived from an EMBL/GenBank/DDBJ whole genome shotgun (WGS) entry which is preliminary data.</text>
</comment>
<reference evidence="1 2" key="1">
    <citation type="journal article" date="2013" name="Antonie Van Leeuwenhoek">
        <title>Echinimonas agarilytica gen. nov., sp. nov., a new gammaproteobacterium isolated from the sea urchin Strongylocentrotus intermedius.</title>
        <authorList>
            <person name="Nedashkovskaya O.I."/>
            <person name="Stenkova A.M."/>
            <person name="Zhukova N.V."/>
            <person name="Van Trappen S."/>
            <person name="Lee J.S."/>
            <person name="Kim S.B."/>
        </authorList>
    </citation>
    <scope>NUCLEOTIDE SEQUENCE [LARGE SCALE GENOMIC DNA]</scope>
    <source>
        <strain evidence="1 2">KMM 6351</strain>
    </source>
</reference>
<dbReference type="EMBL" id="JAMQGP010000001">
    <property type="protein sequence ID" value="MCM2678078.1"/>
    <property type="molecule type" value="Genomic_DNA"/>
</dbReference>
<sequence length="151" mass="17066">MISLVNRIAVVVSILLLQGCQTTAKKPAPPPPPVKPDLSAVMYLRAVFTWWDAEEPFKVVRVSDDLYRSQTKLVADGEYYDFKFADASWSSGMNCGYLTEADEIVIDNGAPVNANCNSAGSYFRFKPKRTGVFYFYFDNRGDQPKVYIERK</sequence>
<evidence type="ECO:0008006" key="3">
    <source>
        <dbReference type="Google" id="ProtNLM"/>
    </source>
</evidence>
<protein>
    <recommendedName>
        <fullName evidence="3">Pullulanase</fullName>
    </recommendedName>
</protein>
<dbReference type="RefSeq" id="WP_251259397.1">
    <property type="nucleotide sequence ID" value="NZ_JAMQGP010000001.1"/>
</dbReference>
<evidence type="ECO:0000313" key="2">
    <source>
        <dbReference type="Proteomes" id="UP001165393"/>
    </source>
</evidence>
<organism evidence="1 2">
    <name type="scientific">Echinimonas agarilytica</name>
    <dbReference type="NCBI Taxonomy" id="1215918"/>
    <lineage>
        <taxon>Bacteria</taxon>
        <taxon>Pseudomonadati</taxon>
        <taxon>Pseudomonadota</taxon>
        <taxon>Gammaproteobacteria</taxon>
        <taxon>Alteromonadales</taxon>
        <taxon>Echinimonadaceae</taxon>
        <taxon>Echinimonas</taxon>
    </lineage>
</organism>